<proteinExistence type="predicted"/>
<reference evidence="1 2" key="1">
    <citation type="submission" date="2011-11" db="EMBL/GenBank/DDBJ databases">
        <title>The Genome Sequence of Dialister succinatiphilus YIT 11850.</title>
        <authorList>
            <consortium name="The Broad Institute Genome Sequencing Platform"/>
            <person name="Earl A."/>
            <person name="Ward D."/>
            <person name="Feldgarden M."/>
            <person name="Gevers D."/>
            <person name="Morotomi M."/>
            <person name="Young S.K."/>
            <person name="Zeng Q."/>
            <person name="Gargeya S."/>
            <person name="Fitzgerald M."/>
            <person name="Haas B."/>
            <person name="Abouelleil A."/>
            <person name="Alvarado L."/>
            <person name="Arachchi H.M."/>
            <person name="Berlin A."/>
            <person name="Brown A."/>
            <person name="Chapman S.B."/>
            <person name="Dunbar C."/>
            <person name="Gearin G."/>
            <person name="Goldberg J."/>
            <person name="Griggs A."/>
            <person name="Gujja S."/>
            <person name="Heiman D."/>
            <person name="Howarth C."/>
            <person name="Lui A."/>
            <person name="MacDonald P.J.P."/>
            <person name="Montmayeur A."/>
            <person name="Murphy C."/>
            <person name="Neiman D."/>
            <person name="Pearson M."/>
            <person name="Priest M."/>
            <person name="Roberts A."/>
            <person name="Saif S."/>
            <person name="Shea T."/>
            <person name="Sisk P."/>
            <person name="Stolte C."/>
            <person name="Sykes S."/>
            <person name="Wortman J."/>
            <person name="Nusbaum C."/>
            <person name="Birren B."/>
        </authorList>
    </citation>
    <scope>NUCLEOTIDE SEQUENCE [LARGE SCALE GENOMIC DNA]</scope>
    <source>
        <strain evidence="1 2">YIT 11850</strain>
    </source>
</reference>
<name>H1CXE6_9FIRM</name>
<comment type="caution">
    <text evidence="1">The sequence shown here is derived from an EMBL/GenBank/DDBJ whole genome shotgun (WGS) entry which is preliminary data.</text>
</comment>
<protein>
    <submittedName>
        <fullName evidence="1">Uncharacterized protein</fullName>
    </submittedName>
</protein>
<dbReference type="EMBL" id="ADLT01000001">
    <property type="protein sequence ID" value="EHO63977.1"/>
    <property type="molecule type" value="Genomic_DNA"/>
</dbReference>
<keyword evidence="2" id="KW-1185">Reference proteome</keyword>
<organism evidence="1 2">
    <name type="scientific">Dialister succinatiphilus YIT 11850</name>
    <dbReference type="NCBI Taxonomy" id="742743"/>
    <lineage>
        <taxon>Bacteria</taxon>
        <taxon>Bacillati</taxon>
        <taxon>Bacillota</taxon>
        <taxon>Negativicutes</taxon>
        <taxon>Veillonellales</taxon>
        <taxon>Veillonellaceae</taxon>
        <taxon>Dialister</taxon>
    </lineage>
</organism>
<gene>
    <name evidence="1" type="ORF">HMPREF9453_00034</name>
</gene>
<evidence type="ECO:0000313" key="1">
    <source>
        <dbReference type="EMBL" id="EHO63977.1"/>
    </source>
</evidence>
<accession>H1CXE6</accession>
<dbReference type="HOGENOM" id="CLU_2422196_0_0_9"/>
<dbReference type="Proteomes" id="UP000003277">
    <property type="component" value="Unassembled WGS sequence"/>
</dbReference>
<sequence>MNAAIYRFAPYTGSLKIEQQTFCLVHSLFQFVWLSEDVYIIPPVFLSVKYFFEKILTLLMANVLPALYTGFMMKGRLLHVKAPTSYACKRL</sequence>
<dbReference type="AlphaFoldDB" id="H1CXE6"/>
<evidence type="ECO:0000313" key="2">
    <source>
        <dbReference type="Proteomes" id="UP000003277"/>
    </source>
</evidence>